<dbReference type="InterPro" id="IPR029068">
    <property type="entry name" value="Glyas_Bleomycin-R_OHBP_Dase"/>
</dbReference>
<gene>
    <name evidence="2" type="ORF">MED92_11079</name>
</gene>
<feature type="domain" description="VOC" evidence="1">
    <location>
        <begin position="7"/>
        <end position="117"/>
    </location>
</feature>
<sequence>MSEIHNQINYVEFPARDLAAAKRFYSDLFGWTFTDYGDEYAAFEGAGLAGGFYLSGLSASSSEGGALIVLYSKDLEASQALIEAAGGHTKVDIFDFPGGRRFHFTDPNDNELAIWSDQ</sequence>
<keyword evidence="3" id="KW-1185">Reference proteome</keyword>
<dbReference type="PANTHER" id="PTHR33993">
    <property type="entry name" value="GLYOXALASE-RELATED"/>
    <property type="match status" value="1"/>
</dbReference>
<dbReference type="Proteomes" id="UP000002171">
    <property type="component" value="Unassembled WGS sequence"/>
</dbReference>
<dbReference type="Gene3D" id="3.10.180.10">
    <property type="entry name" value="2,3-Dihydroxybiphenyl 1,2-Dioxygenase, domain 1"/>
    <property type="match status" value="1"/>
</dbReference>
<proteinExistence type="predicted"/>
<dbReference type="OrthoDB" id="9792323at2"/>
<reference evidence="2 3" key="1">
    <citation type="submission" date="2006-02" db="EMBL/GenBank/DDBJ databases">
        <authorList>
            <person name="Pinhassi J."/>
            <person name="Pedros-Alio C."/>
            <person name="Ferriera S."/>
            <person name="Johnson J."/>
            <person name="Kravitz S."/>
            <person name="Halpern A."/>
            <person name="Remington K."/>
            <person name="Beeson K."/>
            <person name="Tran B."/>
            <person name="Rogers Y.-H."/>
            <person name="Friedman R."/>
            <person name="Venter J.C."/>
        </authorList>
    </citation>
    <scope>NUCLEOTIDE SEQUENCE [LARGE SCALE GENOMIC DNA]</scope>
    <source>
        <strain evidence="2 3">MED92</strain>
    </source>
</reference>
<dbReference type="SUPFAM" id="SSF54593">
    <property type="entry name" value="Glyoxalase/Bleomycin resistance protein/Dihydroxybiphenyl dioxygenase"/>
    <property type="match status" value="1"/>
</dbReference>
<dbReference type="PROSITE" id="PS51819">
    <property type="entry name" value="VOC"/>
    <property type="match status" value="1"/>
</dbReference>
<dbReference type="Pfam" id="PF00903">
    <property type="entry name" value="Glyoxalase"/>
    <property type="match status" value="1"/>
</dbReference>
<dbReference type="AlphaFoldDB" id="A0A7U8C707"/>
<comment type="caution">
    <text evidence="2">The sequence shown here is derived from an EMBL/GenBank/DDBJ whole genome shotgun (WGS) entry which is preliminary data.</text>
</comment>
<dbReference type="CDD" id="cd07247">
    <property type="entry name" value="SgaA_N_like"/>
    <property type="match status" value="1"/>
</dbReference>
<dbReference type="InterPro" id="IPR037523">
    <property type="entry name" value="VOC_core"/>
</dbReference>
<protein>
    <recommendedName>
        <fullName evidence="1">VOC domain-containing protein</fullName>
    </recommendedName>
</protein>
<dbReference type="PANTHER" id="PTHR33993:SF1">
    <property type="entry name" value="GLYOXALASE FAMILY PROTEIN"/>
    <property type="match status" value="1"/>
</dbReference>
<evidence type="ECO:0000313" key="2">
    <source>
        <dbReference type="EMBL" id="EAR61265.1"/>
    </source>
</evidence>
<dbReference type="RefSeq" id="WP_007019933.1">
    <property type="nucleotide sequence ID" value="NZ_CH724125.1"/>
</dbReference>
<dbReference type="EMBL" id="AAOW01000009">
    <property type="protein sequence ID" value="EAR61265.1"/>
    <property type="molecule type" value="Genomic_DNA"/>
</dbReference>
<organism evidence="2 3">
    <name type="scientific">Neptuniibacter caesariensis</name>
    <dbReference type="NCBI Taxonomy" id="207954"/>
    <lineage>
        <taxon>Bacteria</taxon>
        <taxon>Pseudomonadati</taxon>
        <taxon>Pseudomonadota</taxon>
        <taxon>Gammaproteobacteria</taxon>
        <taxon>Oceanospirillales</taxon>
        <taxon>Oceanospirillaceae</taxon>
        <taxon>Neptuniibacter</taxon>
    </lineage>
</organism>
<evidence type="ECO:0000259" key="1">
    <source>
        <dbReference type="PROSITE" id="PS51819"/>
    </source>
</evidence>
<accession>A0A7U8C707</accession>
<name>A0A7U8C707_NEPCE</name>
<dbReference type="InterPro" id="IPR004360">
    <property type="entry name" value="Glyas_Fos-R_dOase_dom"/>
</dbReference>
<evidence type="ECO:0000313" key="3">
    <source>
        <dbReference type="Proteomes" id="UP000002171"/>
    </source>
</evidence>
<dbReference type="InterPro" id="IPR052164">
    <property type="entry name" value="Anthracycline_SecMetBiosynth"/>
</dbReference>